<dbReference type="GO" id="GO:0008168">
    <property type="term" value="F:methyltransferase activity"/>
    <property type="evidence" value="ECO:0007669"/>
    <property type="project" value="UniProtKB-KW"/>
</dbReference>
<keyword evidence="1" id="KW-0808">Transferase</keyword>
<evidence type="ECO:0000313" key="1">
    <source>
        <dbReference type="EMBL" id="KKR38178.1"/>
    </source>
</evidence>
<keyword evidence="1" id="KW-0489">Methyltransferase</keyword>
<protein>
    <submittedName>
        <fullName evidence="1">Methyltransferase type 12</fullName>
    </submittedName>
</protein>
<dbReference type="Gene3D" id="3.40.50.150">
    <property type="entry name" value="Vaccinia Virus protein VP39"/>
    <property type="match status" value="1"/>
</dbReference>
<dbReference type="Pfam" id="PF13489">
    <property type="entry name" value="Methyltransf_23"/>
    <property type="match status" value="1"/>
</dbReference>
<gene>
    <name evidence="1" type="ORF">UT72_C0022G0003</name>
</gene>
<reference evidence="1 2" key="1">
    <citation type="journal article" date="2015" name="Nature">
        <title>rRNA introns, odd ribosomes, and small enigmatic genomes across a large radiation of phyla.</title>
        <authorList>
            <person name="Brown C.T."/>
            <person name="Hug L.A."/>
            <person name="Thomas B.C."/>
            <person name="Sharon I."/>
            <person name="Castelle C.J."/>
            <person name="Singh A."/>
            <person name="Wilkins M.J."/>
            <person name="Williams K.H."/>
            <person name="Banfield J.F."/>
        </authorList>
    </citation>
    <scope>NUCLEOTIDE SEQUENCE [LARGE SCALE GENOMIC DNA]</scope>
</reference>
<evidence type="ECO:0000313" key="2">
    <source>
        <dbReference type="Proteomes" id="UP000034687"/>
    </source>
</evidence>
<dbReference type="Proteomes" id="UP000034687">
    <property type="component" value="Unassembled WGS sequence"/>
</dbReference>
<name>A0A0G0QDG9_9BACT</name>
<dbReference type="GO" id="GO:0032259">
    <property type="term" value="P:methylation"/>
    <property type="evidence" value="ECO:0007669"/>
    <property type="project" value="UniProtKB-KW"/>
</dbReference>
<sequence>MDKVGKNTLEIMSKAVWYNSWLFEQIKRYLRGDILEVGAGIGNFTSRFKEYGHVVAIDYDAGYENASYGDIEKGKYFFRNRKFDTIVCMNVLEHIKDDRRALDNMRRLLRKKGRLVLLVPAHQWAFGVMDKNLGHYRRYTKIELSEKLQTSNFKLQTSKYLNWLGLIGWFINGKALGKKVIPENQLGMFDYIARPFLLMEAIFEPPVGLSVLVIGEKK</sequence>
<proteinExistence type="predicted"/>
<dbReference type="PANTHER" id="PTHR42912:SF85">
    <property type="entry name" value="METHYLTRANSFERASE TYPE 11"/>
    <property type="match status" value="1"/>
</dbReference>
<dbReference type="AlphaFoldDB" id="A0A0G0QDG9"/>
<dbReference type="CDD" id="cd02440">
    <property type="entry name" value="AdoMet_MTases"/>
    <property type="match status" value="1"/>
</dbReference>
<dbReference type="InterPro" id="IPR029063">
    <property type="entry name" value="SAM-dependent_MTases_sf"/>
</dbReference>
<dbReference type="SUPFAM" id="SSF53335">
    <property type="entry name" value="S-adenosyl-L-methionine-dependent methyltransferases"/>
    <property type="match status" value="1"/>
</dbReference>
<dbReference type="EMBL" id="LBXW01000022">
    <property type="protein sequence ID" value="KKR38178.1"/>
    <property type="molecule type" value="Genomic_DNA"/>
</dbReference>
<organism evidence="1 2">
    <name type="scientific">Candidatus Woesebacteria bacterium GW2011_GWB1_40_101</name>
    <dbReference type="NCBI Taxonomy" id="1618575"/>
    <lineage>
        <taxon>Bacteria</taxon>
        <taxon>Candidatus Woeseibacteriota</taxon>
    </lineage>
</organism>
<accession>A0A0G0QDG9</accession>
<comment type="caution">
    <text evidence="1">The sequence shown here is derived from an EMBL/GenBank/DDBJ whole genome shotgun (WGS) entry which is preliminary data.</text>
</comment>
<dbReference type="InterPro" id="IPR050508">
    <property type="entry name" value="Methyltransf_Superfamily"/>
</dbReference>
<dbReference type="PANTHER" id="PTHR42912">
    <property type="entry name" value="METHYLTRANSFERASE"/>
    <property type="match status" value="1"/>
</dbReference>